<comment type="caution">
    <text evidence="1">The sequence shown here is derived from an EMBL/GenBank/DDBJ whole genome shotgun (WGS) entry which is preliminary data.</text>
</comment>
<name>A0A8H6MU25_9PEZI</name>
<sequence>MTGVILPVGRNSTAPTGHHVALSHAAVRYPSNLHRIARPFSSWPARSPDSLVRGTGASNMRKYHHHHHYPQKISTIPSSARPWWIGANQGGWADATENCSTLRASTPQISSEVTLCCL</sequence>
<proteinExistence type="predicted"/>
<gene>
    <name evidence="1" type="ORF">CPLU01_15688</name>
</gene>
<dbReference type="AlphaFoldDB" id="A0A8H6MU25"/>
<protein>
    <submittedName>
        <fullName evidence="1">Uncharacterized protein</fullName>
    </submittedName>
</protein>
<keyword evidence="2" id="KW-1185">Reference proteome</keyword>
<evidence type="ECO:0000313" key="1">
    <source>
        <dbReference type="EMBL" id="KAF6808323.1"/>
    </source>
</evidence>
<dbReference type="Proteomes" id="UP000654918">
    <property type="component" value="Unassembled WGS sequence"/>
</dbReference>
<accession>A0A8H6MU25</accession>
<evidence type="ECO:0000313" key="2">
    <source>
        <dbReference type="Proteomes" id="UP000654918"/>
    </source>
</evidence>
<reference evidence="1" key="1">
    <citation type="journal article" date="2020" name="Phytopathology">
        <title>Genome Sequence Resources of Colletotrichum truncatum, C. plurivorum, C. musicola, and C. sojae: Four Species Pathogenic to Soybean (Glycine max).</title>
        <authorList>
            <person name="Rogerio F."/>
            <person name="Boufleur T.R."/>
            <person name="Ciampi-Guillardi M."/>
            <person name="Sukno S.A."/>
            <person name="Thon M.R."/>
            <person name="Massola Junior N.S."/>
            <person name="Baroncelli R."/>
        </authorList>
    </citation>
    <scope>NUCLEOTIDE SEQUENCE</scope>
    <source>
        <strain evidence="1">LFN00145</strain>
    </source>
</reference>
<organism evidence="1 2">
    <name type="scientific">Colletotrichum plurivorum</name>
    <dbReference type="NCBI Taxonomy" id="2175906"/>
    <lineage>
        <taxon>Eukaryota</taxon>
        <taxon>Fungi</taxon>
        <taxon>Dikarya</taxon>
        <taxon>Ascomycota</taxon>
        <taxon>Pezizomycotina</taxon>
        <taxon>Sordariomycetes</taxon>
        <taxon>Hypocreomycetidae</taxon>
        <taxon>Glomerellales</taxon>
        <taxon>Glomerellaceae</taxon>
        <taxon>Colletotrichum</taxon>
        <taxon>Colletotrichum orchidearum species complex</taxon>
    </lineage>
</organism>
<dbReference type="EMBL" id="WIGO01000586">
    <property type="protein sequence ID" value="KAF6808323.1"/>
    <property type="molecule type" value="Genomic_DNA"/>
</dbReference>